<dbReference type="InterPro" id="IPR027417">
    <property type="entry name" value="P-loop_NTPase"/>
</dbReference>
<dbReference type="FunFam" id="1.20.58.760:FF:000001">
    <property type="entry name" value="ATP-dependent zinc metalloprotease FtsH"/>
    <property type="match status" value="1"/>
</dbReference>
<dbReference type="InterPro" id="IPR003960">
    <property type="entry name" value="ATPase_AAA_CS"/>
</dbReference>
<dbReference type="GO" id="GO:0046872">
    <property type="term" value="F:metal ion binding"/>
    <property type="evidence" value="ECO:0007669"/>
    <property type="project" value="UniProtKB-KW"/>
</dbReference>
<keyword evidence="14" id="KW-1133">Transmembrane helix</keyword>
<dbReference type="GO" id="GO:0004176">
    <property type="term" value="F:ATP-dependent peptidase activity"/>
    <property type="evidence" value="ECO:0007669"/>
    <property type="project" value="InterPro"/>
</dbReference>
<dbReference type="GO" id="GO:0005524">
    <property type="term" value="F:ATP binding"/>
    <property type="evidence" value="ECO:0007669"/>
    <property type="project" value="UniProtKB-KW"/>
</dbReference>
<dbReference type="Gramene" id="AET5Gv21164100.3">
    <property type="protein sequence ID" value="AET5Gv21164100.3"/>
    <property type="gene ID" value="AET5Gv21164100"/>
</dbReference>
<dbReference type="PANTHER" id="PTHR23076">
    <property type="entry name" value="METALLOPROTEASE M41 FTSH"/>
    <property type="match status" value="1"/>
</dbReference>
<evidence type="ECO:0000256" key="15">
    <source>
        <dbReference type="ARBA" id="ARBA00023049"/>
    </source>
</evidence>
<keyword evidence="13" id="KW-0809">Transit peptide</keyword>
<accession>A0A453MFA1</accession>
<feature type="region of interest" description="Disordered" evidence="18">
    <location>
        <begin position="13"/>
        <end position="52"/>
    </location>
</feature>
<keyword evidence="10" id="KW-0378">Hydrolase</keyword>
<evidence type="ECO:0000259" key="19">
    <source>
        <dbReference type="SMART" id="SM00382"/>
    </source>
</evidence>
<dbReference type="SUPFAM" id="SSF140990">
    <property type="entry name" value="FtsH protease domain-like"/>
    <property type="match status" value="1"/>
</dbReference>
<evidence type="ECO:0000256" key="16">
    <source>
        <dbReference type="ARBA" id="ARBA00023136"/>
    </source>
</evidence>
<proteinExistence type="inferred from homology"/>
<feature type="domain" description="AAA+ ATPase" evidence="19">
    <location>
        <begin position="125"/>
        <end position="261"/>
    </location>
</feature>
<dbReference type="FunFam" id="1.10.8.60:FF:000001">
    <property type="entry name" value="ATP-dependent zinc metalloprotease FtsH"/>
    <property type="match status" value="1"/>
</dbReference>
<dbReference type="Proteomes" id="UP000015105">
    <property type="component" value="Chromosome 5D"/>
</dbReference>
<evidence type="ECO:0000256" key="14">
    <source>
        <dbReference type="ARBA" id="ARBA00022989"/>
    </source>
</evidence>
<evidence type="ECO:0000256" key="8">
    <source>
        <dbReference type="ARBA" id="ARBA00022723"/>
    </source>
</evidence>
<dbReference type="Pfam" id="PF17862">
    <property type="entry name" value="AAA_lid_3"/>
    <property type="match status" value="1"/>
</dbReference>
<reference evidence="20" key="3">
    <citation type="journal article" date="2017" name="Nature">
        <title>Genome sequence of the progenitor of the wheat D genome Aegilops tauschii.</title>
        <authorList>
            <person name="Luo M.C."/>
            <person name="Gu Y.Q."/>
            <person name="Puiu D."/>
            <person name="Wang H."/>
            <person name="Twardziok S.O."/>
            <person name="Deal K.R."/>
            <person name="Huo N."/>
            <person name="Zhu T."/>
            <person name="Wang L."/>
            <person name="Wang Y."/>
            <person name="McGuire P.E."/>
            <person name="Liu S."/>
            <person name="Long H."/>
            <person name="Ramasamy R.K."/>
            <person name="Rodriguez J.C."/>
            <person name="Van S.L."/>
            <person name="Yuan L."/>
            <person name="Wang Z."/>
            <person name="Xia Z."/>
            <person name="Xiao L."/>
            <person name="Anderson O.D."/>
            <person name="Ouyang S."/>
            <person name="Liang Y."/>
            <person name="Zimin A.V."/>
            <person name="Pertea G."/>
            <person name="Qi P."/>
            <person name="Bennetzen J.L."/>
            <person name="Dai X."/>
            <person name="Dawson M.W."/>
            <person name="Muller H.G."/>
            <person name="Kugler K."/>
            <person name="Rivarola-Duarte L."/>
            <person name="Spannagl M."/>
            <person name="Mayer K.F.X."/>
            <person name="Lu F.H."/>
            <person name="Bevan M.W."/>
            <person name="Leroy P."/>
            <person name="Li P."/>
            <person name="You F.M."/>
            <person name="Sun Q."/>
            <person name="Liu Z."/>
            <person name="Lyons E."/>
            <person name="Wicker T."/>
            <person name="Salzberg S.L."/>
            <person name="Devos K.M."/>
            <person name="Dvorak J."/>
        </authorList>
    </citation>
    <scope>NUCLEOTIDE SEQUENCE [LARGE SCALE GENOMIC DNA]</scope>
    <source>
        <strain evidence="20">cv. AL8/78</strain>
    </source>
</reference>
<dbReference type="GO" id="GO:0004222">
    <property type="term" value="F:metalloendopeptidase activity"/>
    <property type="evidence" value="ECO:0007669"/>
    <property type="project" value="InterPro"/>
</dbReference>
<evidence type="ECO:0000256" key="7">
    <source>
        <dbReference type="ARBA" id="ARBA00022692"/>
    </source>
</evidence>
<dbReference type="InterPro" id="IPR003593">
    <property type="entry name" value="AAA+_ATPase"/>
</dbReference>
<reference evidence="20" key="4">
    <citation type="submission" date="2019-03" db="UniProtKB">
        <authorList>
            <consortium name="EnsemblPlants"/>
        </authorList>
    </citation>
    <scope>IDENTIFICATION</scope>
</reference>
<evidence type="ECO:0000256" key="4">
    <source>
        <dbReference type="ARBA" id="ARBA00010044"/>
    </source>
</evidence>
<dbReference type="Gene3D" id="1.20.58.760">
    <property type="entry name" value="Peptidase M41"/>
    <property type="match status" value="1"/>
</dbReference>
<comment type="subcellular location">
    <subcellularLocation>
        <location evidence="3">Membrane</location>
        <topology evidence="3">Multi-pass membrane protein</topology>
    </subcellularLocation>
</comment>
<sequence>TMACCRLAHPKAAATHRPANTVKKEESAAPLGAPAAADATTTGAGGGMLTNRQDLRPSGFVAKLRKQLARTLACGFDGSKKEVKDSTSTTKFSDVKGVDDAKAELEDVLLCLRDPKRFAHLGGKLPRGVLLVGGPGVGKTMLARAMAGEAGVPFFTCRGSEFEEKHVGAGAKRVRELFTTAKKRSPCIVFIDEIDAIAGSRSSQDSKSHRHTINQLLVELDGLEQNDGVIVVAATNNLDSLDQALVRSGRFDRHIQIHYPNVEGRRQILEGHMSKVLKTKDVDLLTIAKRTSGLSGARLANLVNDAVLKAAKDGAEAVATHHLEYATDRILVGGERRSVAMPDNCKRMTTYHEAGHAIVAIHTDGADPVHKATIVPRGDFLGMVWQLPEEDDEFIYSKKKMLAGLDVLMGGRAAEEVIFGGSEVSSLALTDLGEATQLATDMVARYGMSKQIGPVSYDNNDGSWNSKTMSWNSTTMVDQEVKQLLSKAYENAKTILAANKRELHALAVALLEHETLTGDQITALLNETLAKDQIMKPASTGCKRKKKK</sequence>
<evidence type="ECO:0000256" key="3">
    <source>
        <dbReference type="ARBA" id="ARBA00004141"/>
    </source>
</evidence>
<comment type="cofactor">
    <cofactor evidence="1">
        <name>Zn(2+)</name>
        <dbReference type="ChEBI" id="CHEBI:29105"/>
    </cofactor>
</comment>
<evidence type="ECO:0000256" key="5">
    <source>
        <dbReference type="ARBA" id="ARBA00010550"/>
    </source>
</evidence>
<dbReference type="Pfam" id="PF01434">
    <property type="entry name" value="Peptidase_M41"/>
    <property type="match status" value="1"/>
</dbReference>
<dbReference type="InterPro" id="IPR041569">
    <property type="entry name" value="AAA_lid_3"/>
</dbReference>
<evidence type="ECO:0000256" key="13">
    <source>
        <dbReference type="ARBA" id="ARBA00022946"/>
    </source>
</evidence>
<evidence type="ECO:0000256" key="12">
    <source>
        <dbReference type="ARBA" id="ARBA00022840"/>
    </source>
</evidence>
<keyword evidence="15" id="KW-0482">Metalloprotease</keyword>
<keyword evidence="21" id="KW-1185">Reference proteome</keyword>
<comment type="function">
    <text evidence="2">Probable ATP-dependent zinc metallopeptidase.</text>
</comment>
<dbReference type="Gene3D" id="3.40.50.300">
    <property type="entry name" value="P-loop containing nucleotide triphosphate hydrolases"/>
    <property type="match status" value="1"/>
</dbReference>
<keyword evidence="8" id="KW-0479">Metal-binding</keyword>
<dbReference type="EnsemblPlants" id="AET5Gv21164100.3">
    <property type="protein sequence ID" value="AET5Gv21164100.3"/>
    <property type="gene ID" value="AET5Gv21164100"/>
</dbReference>
<comment type="similarity">
    <text evidence="5">In the N-terminal section; belongs to the AAA ATPase family.</text>
</comment>
<keyword evidence="11" id="KW-0862">Zinc</keyword>
<dbReference type="InterPro" id="IPR037219">
    <property type="entry name" value="Peptidase_M41-like"/>
</dbReference>
<dbReference type="InterPro" id="IPR003959">
    <property type="entry name" value="ATPase_AAA_core"/>
</dbReference>
<dbReference type="AlphaFoldDB" id="A0A453MFA1"/>
<dbReference type="GO" id="GO:0016020">
    <property type="term" value="C:membrane"/>
    <property type="evidence" value="ECO:0007669"/>
    <property type="project" value="UniProtKB-SubCell"/>
</dbReference>
<protein>
    <recommendedName>
        <fullName evidence="19">AAA+ ATPase domain-containing protein</fullName>
    </recommendedName>
</protein>
<keyword evidence="9 17" id="KW-0547">Nucleotide-binding</keyword>
<keyword evidence="16" id="KW-0472">Membrane</keyword>
<dbReference type="GO" id="GO:0045037">
    <property type="term" value="P:protein import into chloroplast stroma"/>
    <property type="evidence" value="ECO:0007669"/>
    <property type="project" value="TreeGrafter"/>
</dbReference>
<reference evidence="21" key="2">
    <citation type="journal article" date="2017" name="Nat. Plants">
        <title>The Aegilops tauschii genome reveals multiple impacts of transposons.</title>
        <authorList>
            <person name="Zhao G."/>
            <person name="Zou C."/>
            <person name="Li K."/>
            <person name="Wang K."/>
            <person name="Li T."/>
            <person name="Gao L."/>
            <person name="Zhang X."/>
            <person name="Wang H."/>
            <person name="Yang Z."/>
            <person name="Liu X."/>
            <person name="Jiang W."/>
            <person name="Mao L."/>
            <person name="Kong X."/>
            <person name="Jiao Y."/>
            <person name="Jia J."/>
        </authorList>
    </citation>
    <scope>NUCLEOTIDE SEQUENCE [LARGE SCALE GENOMIC DNA]</scope>
    <source>
        <strain evidence="21">cv. AL8/78</strain>
    </source>
</reference>
<dbReference type="GO" id="GO:0016887">
    <property type="term" value="F:ATP hydrolysis activity"/>
    <property type="evidence" value="ECO:0007669"/>
    <property type="project" value="InterPro"/>
</dbReference>
<dbReference type="PROSITE" id="PS00674">
    <property type="entry name" value="AAA"/>
    <property type="match status" value="1"/>
</dbReference>
<comment type="similarity">
    <text evidence="17">Belongs to the AAA ATPase family.</text>
</comment>
<evidence type="ECO:0000313" key="21">
    <source>
        <dbReference type="Proteomes" id="UP000015105"/>
    </source>
</evidence>
<evidence type="ECO:0000256" key="11">
    <source>
        <dbReference type="ARBA" id="ARBA00022833"/>
    </source>
</evidence>
<feature type="compositionally biased region" description="Low complexity" evidence="18">
    <location>
        <begin position="28"/>
        <end position="42"/>
    </location>
</feature>
<organism evidence="20 21">
    <name type="scientific">Aegilops tauschii subsp. strangulata</name>
    <name type="common">Goatgrass</name>
    <dbReference type="NCBI Taxonomy" id="200361"/>
    <lineage>
        <taxon>Eukaryota</taxon>
        <taxon>Viridiplantae</taxon>
        <taxon>Streptophyta</taxon>
        <taxon>Embryophyta</taxon>
        <taxon>Tracheophyta</taxon>
        <taxon>Spermatophyta</taxon>
        <taxon>Magnoliopsida</taxon>
        <taxon>Liliopsida</taxon>
        <taxon>Poales</taxon>
        <taxon>Poaceae</taxon>
        <taxon>BOP clade</taxon>
        <taxon>Pooideae</taxon>
        <taxon>Triticodae</taxon>
        <taxon>Triticeae</taxon>
        <taxon>Triticinae</taxon>
        <taxon>Aegilops</taxon>
    </lineage>
</organism>
<evidence type="ECO:0000256" key="2">
    <source>
        <dbReference type="ARBA" id="ARBA00003497"/>
    </source>
</evidence>
<evidence type="ECO:0000256" key="1">
    <source>
        <dbReference type="ARBA" id="ARBA00001947"/>
    </source>
</evidence>
<evidence type="ECO:0000256" key="9">
    <source>
        <dbReference type="ARBA" id="ARBA00022741"/>
    </source>
</evidence>
<dbReference type="PANTHER" id="PTHR23076:SF37">
    <property type="entry name" value="ATP-DEPENDENT ZINC METALLOPROTEASE FTSH 4, MITOCHONDRIAL"/>
    <property type="match status" value="1"/>
</dbReference>
<evidence type="ECO:0000256" key="17">
    <source>
        <dbReference type="RuleBase" id="RU003651"/>
    </source>
</evidence>
<evidence type="ECO:0000313" key="20">
    <source>
        <dbReference type="EnsemblPlants" id="AET5Gv21164100.3"/>
    </source>
</evidence>
<dbReference type="FunFam" id="3.40.50.300:FF:000277">
    <property type="entry name" value="ATP-dependent zinc metalloprotease FtsH"/>
    <property type="match status" value="1"/>
</dbReference>
<dbReference type="STRING" id="200361.A0A453MFA1"/>
<dbReference type="GO" id="GO:0006508">
    <property type="term" value="P:proteolysis"/>
    <property type="evidence" value="ECO:0007669"/>
    <property type="project" value="UniProtKB-KW"/>
</dbReference>
<dbReference type="SUPFAM" id="SSF52540">
    <property type="entry name" value="P-loop containing nucleoside triphosphate hydrolases"/>
    <property type="match status" value="1"/>
</dbReference>
<evidence type="ECO:0000256" key="6">
    <source>
        <dbReference type="ARBA" id="ARBA00022670"/>
    </source>
</evidence>
<keyword evidence="12 17" id="KW-0067">ATP-binding</keyword>
<evidence type="ECO:0000256" key="18">
    <source>
        <dbReference type="SAM" id="MobiDB-lite"/>
    </source>
</evidence>
<dbReference type="GO" id="GO:0009507">
    <property type="term" value="C:chloroplast"/>
    <property type="evidence" value="ECO:0007669"/>
    <property type="project" value="TreeGrafter"/>
</dbReference>
<comment type="similarity">
    <text evidence="4">In the C-terminal section; belongs to the peptidase M41 family.</text>
</comment>
<dbReference type="Gene3D" id="1.10.8.60">
    <property type="match status" value="1"/>
</dbReference>
<dbReference type="InterPro" id="IPR000642">
    <property type="entry name" value="Peptidase_M41"/>
</dbReference>
<name>A0A453MFA1_AEGTS</name>
<reference evidence="21" key="1">
    <citation type="journal article" date="2014" name="Science">
        <title>Ancient hybridizations among the ancestral genomes of bread wheat.</title>
        <authorList>
            <consortium name="International Wheat Genome Sequencing Consortium,"/>
            <person name="Marcussen T."/>
            <person name="Sandve S.R."/>
            <person name="Heier L."/>
            <person name="Spannagl M."/>
            <person name="Pfeifer M."/>
            <person name="Jakobsen K.S."/>
            <person name="Wulff B.B."/>
            <person name="Steuernagel B."/>
            <person name="Mayer K.F."/>
            <person name="Olsen O.A."/>
        </authorList>
    </citation>
    <scope>NUCLEOTIDE SEQUENCE [LARGE SCALE GENOMIC DNA]</scope>
    <source>
        <strain evidence="21">cv. AL8/78</strain>
    </source>
</reference>
<keyword evidence="7" id="KW-0812">Transmembrane</keyword>
<evidence type="ECO:0000256" key="10">
    <source>
        <dbReference type="ARBA" id="ARBA00022801"/>
    </source>
</evidence>
<reference evidence="20" key="5">
    <citation type="journal article" date="2021" name="G3 (Bethesda)">
        <title>Aegilops tauschii genome assembly Aet v5.0 features greater sequence contiguity and improved annotation.</title>
        <authorList>
            <person name="Wang L."/>
            <person name="Zhu T."/>
            <person name="Rodriguez J.C."/>
            <person name="Deal K.R."/>
            <person name="Dubcovsky J."/>
            <person name="McGuire P.E."/>
            <person name="Lux T."/>
            <person name="Spannagl M."/>
            <person name="Mayer K.F.X."/>
            <person name="Baldrich P."/>
            <person name="Meyers B.C."/>
            <person name="Huo N."/>
            <person name="Gu Y.Q."/>
            <person name="Zhou H."/>
            <person name="Devos K.M."/>
            <person name="Bennetzen J.L."/>
            <person name="Unver T."/>
            <person name="Budak H."/>
            <person name="Gulick P.J."/>
            <person name="Galiba G."/>
            <person name="Kalapos B."/>
            <person name="Nelson D.R."/>
            <person name="Li P."/>
            <person name="You F.M."/>
            <person name="Luo M.C."/>
            <person name="Dvorak J."/>
        </authorList>
    </citation>
    <scope>NUCLEOTIDE SEQUENCE [LARGE SCALE GENOMIC DNA]</scope>
    <source>
        <strain evidence="20">cv. AL8/78</strain>
    </source>
</reference>
<dbReference type="SMART" id="SM00382">
    <property type="entry name" value="AAA"/>
    <property type="match status" value="1"/>
</dbReference>
<keyword evidence="6" id="KW-0645">Protease</keyword>
<dbReference type="Pfam" id="PF00004">
    <property type="entry name" value="AAA"/>
    <property type="match status" value="1"/>
</dbReference>